<dbReference type="STRING" id="287986.DV20_36090"/>
<keyword evidence="7" id="KW-0560">Oxidoreductase</keyword>
<dbReference type="OrthoDB" id="5482059at2"/>
<dbReference type="InterPro" id="IPR016166">
    <property type="entry name" value="FAD-bd_PCMH"/>
</dbReference>
<dbReference type="RefSeq" id="WP_043787663.1">
    <property type="nucleotide sequence ID" value="NZ_JMQI01000073.1"/>
</dbReference>
<dbReference type="eggNOG" id="COG0277">
    <property type="taxonomic scope" value="Bacteria"/>
</dbReference>
<comment type="caution">
    <text evidence="10">The sequence shown here is derived from an EMBL/GenBank/DDBJ whole genome shotgun (WGS) entry which is preliminary data.</text>
</comment>
<dbReference type="GO" id="GO:0071949">
    <property type="term" value="F:FAD binding"/>
    <property type="evidence" value="ECO:0007669"/>
    <property type="project" value="InterPro"/>
</dbReference>
<evidence type="ECO:0000259" key="9">
    <source>
        <dbReference type="PROSITE" id="PS51387"/>
    </source>
</evidence>
<dbReference type="Gene3D" id="3.40.462.10">
    <property type="entry name" value="FAD-linked oxidases, C-terminal domain"/>
    <property type="match status" value="1"/>
</dbReference>
<evidence type="ECO:0000256" key="1">
    <source>
        <dbReference type="ARBA" id="ARBA00004167"/>
    </source>
</evidence>
<dbReference type="InterPro" id="IPR036318">
    <property type="entry name" value="FAD-bd_PCMH-like_sf"/>
</dbReference>
<dbReference type="AlphaFoldDB" id="A0A066TZV2"/>
<dbReference type="GO" id="GO:0050614">
    <property type="term" value="F:Delta24-sterol reductase activity"/>
    <property type="evidence" value="ECO:0007669"/>
    <property type="project" value="UniProtKB-EC"/>
</dbReference>
<keyword evidence="4" id="KW-0812">Transmembrane</keyword>
<keyword evidence="11" id="KW-1185">Reference proteome</keyword>
<keyword evidence="6" id="KW-1133">Transmembrane helix</keyword>
<evidence type="ECO:0000256" key="2">
    <source>
        <dbReference type="ARBA" id="ARBA00012405"/>
    </source>
</evidence>
<keyword evidence="3" id="KW-0285">Flavoprotein</keyword>
<evidence type="ECO:0000256" key="6">
    <source>
        <dbReference type="ARBA" id="ARBA00022989"/>
    </source>
</evidence>
<evidence type="ECO:0000256" key="8">
    <source>
        <dbReference type="ARBA" id="ARBA00023136"/>
    </source>
</evidence>
<name>A0A066TZV2_9PSEU</name>
<dbReference type="EMBL" id="JMQI01000073">
    <property type="protein sequence ID" value="KDN17404.1"/>
    <property type="molecule type" value="Genomic_DNA"/>
</dbReference>
<dbReference type="Gene3D" id="3.30.465.10">
    <property type="match status" value="1"/>
</dbReference>
<dbReference type="SUPFAM" id="SSF55103">
    <property type="entry name" value="FAD-linked oxidases, C-terminal domain"/>
    <property type="match status" value="1"/>
</dbReference>
<feature type="domain" description="FAD-binding PCMH-type" evidence="9">
    <location>
        <begin position="5"/>
        <end position="183"/>
    </location>
</feature>
<organism evidence="10 11">
    <name type="scientific">Amycolatopsis rifamycinica</name>
    <dbReference type="NCBI Taxonomy" id="287986"/>
    <lineage>
        <taxon>Bacteria</taxon>
        <taxon>Bacillati</taxon>
        <taxon>Actinomycetota</taxon>
        <taxon>Actinomycetes</taxon>
        <taxon>Pseudonocardiales</taxon>
        <taxon>Pseudonocardiaceae</taxon>
        <taxon>Amycolatopsis</taxon>
    </lineage>
</organism>
<proteinExistence type="predicted"/>
<reference evidence="10 11" key="1">
    <citation type="submission" date="2014-05" db="EMBL/GenBank/DDBJ databases">
        <title>Draft genome sequence of Amycolatopsis rifamycinica DSM 46095.</title>
        <authorList>
            <person name="Lal R."/>
            <person name="Saxena A."/>
            <person name="Kumari R."/>
            <person name="Mukherjee U."/>
            <person name="Singh P."/>
            <person name="Sangwan N."/>
            <person name="Mahato N.K."/>
        </authorList>
    </citation>
    <scope>NUCLEOTIDE SEQUENCE [LARGE SCALE GENOMIC DNA]</scope>
    <source>
        <strain evidence="10 11">DSM 46095</strain>
    </source>
</reference>
<dbReference type="InterPro" id="IPR016170">
    <property type="entry name" value="Cytok_DH_C_sf"/>
</dbReference>
<dbReference type="SUPFAM" id="SSF56176">
    <property type="entry name" value="FAD-binding/transporter-associated domain-like"/>
    <property type="match status" value="1"/>
</dbReference>
<dbReference type="InterPro" id="IPR006094">
    <property type="entry name" value="Oxid_FAD_bind_N"/>
</dbReference>
<evidence type="ECO:0000313" key="10">
    <source>
        <dbReference type="EMBL" id="KDN17404.1"/>
    </source>
</evidence>
<dbReference type="PANTHER" id="PTHR10801:SF0">
    <property type="entry name" value="DELTA(24)-STEROL REDUCTASE"/>
    <property type="match status" value="1"/>
</dbReference>
<dbReference type="InterPro" id="IPR040165">
    <property type="entry name" value="Diminuto-like"/>
</dbReference>
<dbReference type="Pfam" id="PF01565">
    <property type="entry name" value="FAD_binding_4"/>
    <property type="match status" value="1"/>
</dbReference>
<dbReference type="GO" id="GO:0016020">
    <property type="term" value="C:membrane"/>
    <property type="evidence" value="ECO:0007669"/>
    <property type="project" value="UniProtKB-SubCell"/>
</dbReference>
<dbReference type="EC" id="1.3.1.72" evidence="2"/>
<keyword evidence="8" id="KW-0472">Membrane</keyword>
<sequence>MTTDQAGVPEARPGPAFPAHEARVDALRRQLTAISGEATVRLAKRTSNLFRSRAAVKHPGLDVSGFSHVLRVDPDTRTADVEGMVTYEQLVDATLPHGLMPLVVPQLKTITLGGAVTGLGIESSSFRNGMPHESVLELEVLTGDGRIVVATADNEHRDLFHGFPNSYGTLGYALRLRILLEPVKPFVKLRHVRHHDRGKFFEALGEICAKSEHDGEHVDFVDGTVFGPDELYLTLGTFTDTAPATSDYTWLDIYYRSIRARETDHLTVRDYLWRWDTDWFWCSRAFGVQHRLPRLLLGRRFLRSSVYWKAVALDRRFRIAERLLKLRRLPPEETIVQDIEVPLGRAAEFLEFFEREIPISPVWICPLRQRPGGVRWPLYELDPEQLYVNFGFWSAVPLDPGERDGVHNRMIEAEVTRLGGHKSLYSDSFYTEEEFWRLYNGDAYRELKRAYDPRERLLGLYEKCVRRR</sequence>
<dbReference type="InterPro" id="IPR016164">
    <property type="entry name" value="FAD-linked_Oxase-like_C"/>
</dbReference>
<dbReference type="InterPro" id="IPR016169">
    <property type="entry name" value="FAD-bd_PCMH_sub2"/>
</dbReference>
<evidence type="ECO:0000256" key="3">
    <source>
        <dbReference type="ARBA" id="ARBA00022630"/>
    </source>
</evidence>
<dbReference type="Proteomes" id="UP000027345">
    <property type="component" value="Unassembled WGS sequence"/>
</dbReference>
<keyword evidence="5" id="KW-0274">FAD</keyword>
<accession>A0A066TZV2</accession>
<evidence type="ECO:0000256" key="5">
    <source>
        <dbReference type="ARBA" id="ARBA00022827"/>
    </source>
</evidence>
<gene>
    <name evidence="10" type="ORF">DV20_36090</name>
</gene>
<dbReference type="PROSITE" id="PS51387">
    <property type="entry name" value="FAD_PCMH"/>
    <property type="match status" value="1"/>
</dbReference>
<evidence type="ECO:0000256" key="4">
    <source>
        <dbReference type="ARBA" id="ARBA00022692"/>
    </source>
</evidence>
<evidence type="ECO:0000256" key="7">
    <source>
        <dbReference type="ARBA" id="ARBA00023002"/>
    </source>
</evidence>
<protein>
    <recommendedName>
        <fullName evidence="2">Delta(24)-sterol reductase</fullName>
        <ecNumber evidence="2">1.3.1.72</ecNumber>
    </recommendedName>
</protein>
<evidence type="ECO:0000313" key="11">
    <source>
        <dbReference type="Proteomes" id="UP000027345"/>
    </source>
</evidence>
<comment type="subcellular location">
    <subcellularLocation>
        <location evidence="1">Membrane</location>
        <topology evidence="1">Single-pass membrane protein</topology>
    </subcellularLocation>
</comment>
<dbReference type="PANTHER" id="PTHR10801">
    <property type="entry name" value="24-DEHYDROCHOLESTEROL REDUCTASE"/>
    <property type="match status" value="1"/>
</dbReference>